<evidence type="ECO:0000313" key="3">
    <source>
        <dbReference type="EMBL" id="SMY27748.1"/>
    </source>
</evidence>
<evidence type="ECO:0000313" key="4">
    <source>
        <dbReference type="Proteomes" id="UP000215453"/>
    </source>
</evidence>
<dbReference type="Pfam" id="PF16761">
    <property type="entry name" value="Clr2_transil"/>
    <property type="match status" value="1"/>
</dbReference>
<feature type="region of interest" description="Disordered" evidence="1">
    <location>
        <begin position="185"/>
        <end position="215"/>
    </location>
</feature>
<feature type="compositionally biased region" description="Polar residues" evidence="1">
    <location>
        <begin position="276"/>
        <end position="285"/>
    </location>
</feature>
<protein>
    <recommendedName>
        <fullName evidence="2">Cryptic loci regulator 2 N-terminal domain-containing protein</fullName>
    </recommendedName>
</protein>
<feature type="compositionally biased region" description="Basic and acidic residues" evidence="1">
    <location>
        <begin position="357"/>
        <end position="376"/>
    </location>
</feature>
<feature type="region of interest" description="Disordered" evidence="1">
    <location>
        <begin position="263"/>
        <end position="424"/>
    </location>
</feature>
<accession>A0A1Y6LWF5</accession>
<gene>
    <name evidence="3" type="ORF">ZT1A5_G9193</name>
</gene>
<proteinExistence type="predicted"/>
<evidence type="ECO:0000256" key="1">
    <source>
        <dbReference type="SAM" id="MobiDB-lite"/>
    </source>
</evidence>
<sequence length="543" mass="60633">MSISLTHEDYDVWDEEQGVWHLSHHLRQSIERLSGQPMNSILRPFPAYRPPTTVHPLVIKNYLTHGLLRNLRGEYDGLWPVDSVEEESPEPVDDEVPNSFSDLFEDAHDGFDHITEPTASMEALAMKRVGWFISDPTPETPTIQPVSSSTRRLIVRLPLSLQKREVADKKRASVALQRREIVENAISPTPPLPKRKRRDSSEEWKPPTTLSKGEEVERKMLLASFQKNVPGKKRDSATTVGIRQLAKGKSGPLRDQKDQIVKRNRTTASLPREKALQQTRVSATAKTPKLEANKAPASLPRQKPVQEKRSSTSLKMPEPKKVKVASTAVQEQEPSKKRLPAKSSLIVADPAPTPPLKMREPKEKKSVPSLPRKQEPSKAQLPSESSSAIVRPALNPSACQKQEPRDKNLPATVPPPTPAATTTQPYSLIPVWPYSDAPAPATTPTRPTFQRNDLYFQERLALAYMSHQSIPTQRGVKYRLDRLPRGYSGWVKTRENGHRDWTSLGHPSGKAFKSFTELWTHCLGLIEGGMGEVCGCTLCGGGE</sequence>
<dbReference type="InterPro" id="IPR031915">
    <property type="entry name" value="Clr2_N"/>
</dbReference>
<dbReference type="Proteomes" id="UP000215453">
    <property type="component" value="Chromosome 9"/>
</dbReference>
<name>A0A1Y6LWF5_ZYMTR</name>
<evidence type="ECO:0000259" key="2">
    <source>
        <dbReference type="Pfam" id="PF16761"/>
    </source>
</evidence>
<reference evidence="3 4" key="1">
    <citation type="submission" date="2016-10" db="EMBL/GenBank/DDBJ databases">
        <authorList>
            <person name="Varghese N."/>
        </authorList>
    </citation>
    <scope>NUCLEOTIDE SEQUENCE [LARGE SCALE GENOMIC DNA]</scope>
</reference>
<organism evidence="3 4">
    <name type="scientific">Zymoseptoria tritici ST99CH_1A5</name>
    <dbReference type="NCBI Taxonomy" id="1276529"/>
    <lineage>
        <taxon>Eukaryota</taxon>
        <taxon>Fungi</taxon>
        <taxon>Dikarya</taxon>
        <taxon>Ascomycota</taxon>
        <taxon>Pezizomycotina</taxon>
        <taxon>Dothideomycetes</taxon>
        <taxon>Dothideomycetidae</taxon>
        <taxon>Mycosphaerellales</taxon>
        <taxon>Mycosphaerellaceae</taxon>
        <taxon>Zymoseptoria</taxon>
    </lineage>
</organism>
<feature type="domain" description="Cryptic loci regulator 2 N-terminal" evidence="2">
    <location>
        <begin position="478"/>
        <end position="539"/>
    </location>
</feature>
<dbReference type="EMBL" id="LT882684">
    <property type="protein sequence ID" value="SMY27748.1"/>
    <property type="molecule type" value="Genomic_DNA"/>
</dbReference>
<dbReference type="AlphaFoldDB" id="A0A1Y6LWF5"/>